<evidence type="ECO:0000259" key="2">
    <source>
        <dbReference type="Pfam" id="PF12770"/>
    </source>
</evidence>
<keyword evidence="4" id="KW-1185">Reference proteome</keyword>
<sequence>MVAFVREALARLLAVARLSSRLRPARAASAHGQASSLLDVRPIAPDAALRALEAALADPEELIRIGAARAAPWLAPKGAAELLSARQAHLPEPLPVAEASILAIAMEWAGGDGLPLAARILQTTPEVVEAATAGDGEHWARAMNQLVDRIGRPGRFRLLQPFFVAHRVRTGPPQEQTDHDEEEPDAGQRKVRAARWAFEDACRDFSSFGSDTAARASLDAAFADTLSRLDTGDMDGAVERLLVFAITHQDERARLTAQRMLPAFGTQAAEPLLAMLAEQSAIQTCPEVMAAIAAEPRGYIPEGATSERLRAFLACETLEGFTDRPTAFAVVHAALSGNGPERARAQRVAARMSADVALPVLVWSALHGSTLSERVEARILLDRILARDHGLGIRFHRIGATEVKPEALSWLNRIVRPAPDRQAWTDNEDVALAVLSEAIAVLPNLFGDAGPMYKELGTAERLDNFIAAEGVIRSGRDDSDAREYVPRSAPPSPLRPERAPASESIADRDASFDAIVNIDLPDIEVPDLDLHVPDSAEDAGAAAPLPEPAPRFTDIQLFDADRELGRLEPLVHGRAYTLSIAVRTLRLGLTKDRQEQPDVRIPGQTQTETVWAIVSDESTAEFDDEEGGAFEIDRRFASFRLPAMGDSETAAVFGLTPRVKAFRQRGGGRGRIGIRLYHRLNLIDHLELDLRLEVQPGQPLSPPDDPALKVVFCRAQGTSVEALEPDRAARALNISISRVADAEATYRFAVALGGAAGIPQTYAVKRLRADQLDTFMTRFRNILLDTVFAEAFAKTELSPAACTKTLTDLTRLGQDVLTTLFDYGEDGDFFSLGQIMLEALPQAPVVQIVLGKGAENLVLPWQILTVDNRPPPAPGVAVARVKPEDNLWGLRFVLEVKRCGDGVDRRAPAERDRRPIKVRYGNWPFANEAQHRARLAQIIAAHGDEAILVEPVLKGAADFVEALKGGGQLIYLYAHGHAAAPATPSAMALRDRTLTKLSDVQEELKQNAAGLPPAELEPRVAALQALKDVVGQGDEVSALILSLATVRLTDLLLALPPDGAKLTDAPVLFLNTCQSAQIWNGVENSFVSFFLSRGARAIIGSEATIPAVFADRFGCEVMGRIFQGETIGEAVRQARLTLLQASRNPLGLCYSVYGAGDARLIPPRTMGMGG</sequence>
<dbReference type="Proteomes" id="UP001604002">
    <property type="component" value="Unassembled WGS sequence"/>
</dbReference>
<feature type="region of interest" description="Disordered" evidence="1">
    <location>
        <begin position="477"/>
        <end position="506"/>
    </location>
</feature>
<evidence type="ECO:0000313" key="3">
    <source>
        <dbReference type="EMBL" id="MFG1374927.1"/>
    </source>
</evidence>
<dbReference type="RefSeq" id="WP_393994490.1">
    <property type="nucleotide sequence ID" value="NZ_JBAFVH010000018.1"/>
</dbReference>
<evidence type="ECO:0000313" key="4">
    <source>
        <dbReference type="Proteomes" id="UP001604002"/>
    </source>
</evidence>
<proteinExistence type="predicted"/>
<dbReference type="Pfam" id="PF12770">
    <property type="entry name" value="CHAT"/>
    <property type="match status" value="1"/>
</dbReference>
<feature type="domain" description="CHAT" evidence="2">
    <location>
        <begin position="1037"/>
        <end position="1143"/>
    </location>
</feature>
<dbReference type="InterPro" id="IPR024983">
    <property type="entry name" value="CHAT_dom"/>
</dbReference>
<feature type="compositionally biased region" description="Basic and acidic residues" evidence="1">
    <location>
        <begin position="495"/>
        <end position="506"/>
    </location>
</feature>
<feature type="region of interest" description="Disordered" evidence="1">
    <location>
        <begin position="168"/>
        <end position="189"/>
    </location>
</feature>
<reference evidence="3 4" key="1">
    <citation type="submission" date="2024-02" db="EMBL/GenBank/DDBJ databases">
        <title>Expansion and revision of Xanthobacter and proposal of Roseixanthobacter gen. nov.</title>
        <authorList>
            <person name="Soltysiak M.P.M."/>
            <person name="Jalihal A."/>
            <person name="Ory A."/>
            <person name="Chrisophersen C."/>
            <person name="Lee A.D."/>
            <person name="Boulton J."/>
            <person name="Springer M."/>
        </authorList>
    </citation>
    <scope>NUCLEOTIDE SEQUENCE [LARGE SCALE GENOMIC DNA]</scope>
    <source>
        <strain evidence="3 4">23A</strain>
    </source>
</reference>
<gene>
    <name evidence="3" type="ORF">V5F32_22335</name>
</gene>
<evidence type="ECO:0000256" key="1">
    <source>
        <dbReference type="SAM" id="MobiDB-lite"/>
    </source>
</evidence>
<accession>A0ABW7A4J7</accession>
<protein>
    <submittedName>
        <fullName evidence="3">CHAT domain-containing protein</fullName>
    </submittedName>
</protein>
<organism evidence="3 4">
    <name type="scientific">Xanthobacter oligotrophicus</name>
    <dbReference type="NCBI Taxonomy" id="2607286"/>
    <lineage>
        <taxon>Bacteria</taxon>
        <taxon>Pseudomonadati</taxon>
        <taxon>Pseudomonadota</taxon>
        <taxon>Alphaproteobacteria</taxon>
        <taxon>Hyphomicrobiales</taxon>
        <taxon>Xanthobacteraceae</taxon>
        <taxon>Xanthobacter</taxon>
    </lineage>
</organism>
<dbReference type="EMBL" id="JBAFVH010000018">
    <property type="protein sequence ID" value="MFG1374927.1"/>
    <property type="molecule type" value="Genomic_DNA"/>
</dbReference>
<name>A0ABW7A4J7_9HYPH</name>
<comment type="caution">
    <text evidence="3">The sequence shown here is derived from an EMBL/GenBank/DDBJ whole genome shotgun (WGS) entry which is preliminary data.</text>
</comment>